<dbReference type="EMBL" id="JANBUK010003310">
    <property type="protein sequence ID" value="KAJ2768042.1"/>
    <property type="molecule type" value="Genomic_DNA"/>
</dbReference>
<gene>
    <name evidence="1" type="ORF">GGI18_005670</name>
</gene>
<proteinExistence type="predicted"/>
<evidence type="ECO:0000313" key="1">
    <source>
        <dbReference type="EMBL" id="KAJ2768042.1"/>
    </source>
</evidence>
<sequence length="424" mass="47271">MKHVGLHKRYQRHIFAVLGSILCLGNLVFVFESQDGFDSAVVRNTDLLHQVSKVLGLDPITLETALTNKTQSVGNESCTVYLDARGAAVRRDELARALYSLLFNWVVEFINGRFCREDSERESFIGLLDFPGWQAQRRHGYEQLCSNYATERLQHFMFHQVFEVGNDEYQAEGVAVHVPTVDFPDRTGCVDLFIKPKSGLFSIMDRQAAEMLGQDKRAAKRKGDKGGSVSSQREFTADADDRMAGFQLLSAFGKHHAGKGSDHRSSYYQSVESKNEMNSFTVSHFWGPVTYDIEGFVDKNLDQLSADFVAVFRGDGSVENRGSRNEFVSGLFTDKSVATEAHPRNEKAVVQAQALAVPTRAPSMRRTKGAKLPAARTGKVGCLATQFHRAVSELVSTLDETLPWFVVCIRSNDQAKPGWADARK</sequence>
<protein>
    <submittedName>
        <fullName evidence="1">Uncharacterized protein</fullName>
    </submittedName>
</protein>
<name>A0ACC1JVC6_9FUNG</name>
<reference evidence="1" key="1">
    <citation type="submission" date="2022-07" db="EMBL/GenBank/DDBJ databases">
        <title>Phylogenomic reconstructions and comparative analyses of Kickxellomycotina fungi.</title>
        <authorList>
            <person name="Reynolds N.K."/>
            <person name="Stajich J.E."/>
            <person name="Barry K."/>
            <person name="Grigoriev I.V."/>
            <person name="Crous P."/>
            <person name="Smith M.E."/>
        </authorList>
    </citation>
    <scope>NUCLEOTIDE SEQUENCE</scope>
    <source>
        <strain evidence="1">BCRC 34191</strain>
    </source>
</reference>
<comment type="caution">
    <text evidence="1">The sequence shown here is derived from an EMBL/GenBank/DDBJ whole genome shotgun (WGS) entry which is preliminary data.</text>
</comment>
<evidence type="ECO:0000313" key="2">
    <source>
        <dbReference type="Proteomes" id="UP001140066"/>
    </source>
</evidence>
<keyword evidence="2" id="KW-1185">Reference proteome</keyword>
<organism evidence="1 2">
    <name type="scientific">Coemansia linderi</name>
    <dbReference type="NCBI Taxonomy" id="2663919"/>
    <lineage>
        <taxon>Eukaryota</taxon>
        <taxon>Fungi</taxon>
        <taxon>Fungi incertae sedis</taxon>
        <taxon>Zoopagomycota</taxon>
        <taxon>Kickxellomycotina</taxon>
        <taxon>Kickxellomycetes</taxon>
        <taxon>Kickxellales</taxon>
        <taxon>Kickxellaceae</taxon>
        <taxon>Coemansia</taxon>
    </lineage>
</organism>
<accession>A0ACC1JVC6</accession>
<dbReference type="Proteomes" id="UP001140066">
    <property type="component" value="Unassembled WGS sequence"/>
</dbReference>
<feature type="non-terminal residue" evidence="1">
    <location>
        <position position="424"/>
    </location>
</feature>